<dbReference type="InterPro" id="IPR023081">
    <property type="entry name" value="Cell_div_FtsB"/>
</dbReference>
<evidence type="ECO:0000256" key="5">
    <source>
        <dbReference type="ARBA" id="ARBA00023136"/>
    </source>
</evidence>
<evidence type="ECO:0000256" key="1">
    <source>
        <dbReference type="ARBA" id="ARBA00022475"/>
    </source>
</evidence>
<feature type="topological domain" description="Cytoplasmic" evidence="7">
    <location>
        <begin position="1"/>
        <end position="3"/>
    </location>
</feature>
<keyword evidence="4 7" id="KW-1133">Transmembrane helix</keyword>
<name>A0A094JJL3_9GAMM</name>
<dbReference type="OrthoDB" id="7061211at2"/>
<dbReference type="GO" id="GO:0032153">
    <property type="term" value="C:cell division site"/>
    <property type="evidence" value="ECO:0007669"/>
    <property type="project" value="UniProtKB-UniRule"/>
</dbReference>
<dbReference type="PANTHER" id="PTHR37485:SF1">
    <property type="entry name" value="CELL DIVISION PROTEIN FTSB"/>
    <property type="match status" value="1"/>
</dbReference>
<comment type="subcellular location">
    <subcellularLocation>
        <location evidence="7">Cell inner membrane</location>
        <topology evidence="7">Single-pass type II membrane protein</topology>
    </subcellularLocation>
    <text evidence="7">Localizes to the division septum.</text>
</comment>
<keyword evidence="3 7" id="KW-0812">Transmembrane</keyword>
<gene>
    <name evidence="7" type="primary">ftsB</name>
    <name evidence="8" type="ORF">HR45_07040</name>
</gene>
<dbReference type="NCBIfam" id="NF002058">
    <property type="entry name" value="PRK00888.1"/>
    <property type="match status" value="1"/>
</dbReference>
<dbReference type="GO" id="GO:0030428">
    <property type="term" value="C:cell septum"/>
    <property type="evidence" value="ECO:0007669"/>
    <property type="project" value="TreeGrafter"/>
</dbReference>
<dbReference type="eggNOG" id="COG2919">
    <property type="taxonomic scope" value="Bacteria"/>
</dbReference>
<accession>A0A094JJL3</accession>
<dbReference type="EMBL" id="JPEO01000003">
    <property type="protein sequence ID" value="KFZ38239.1"/>
    <property type="molecule type" value="Genomic_DNA"/>
</dbReference>
<feature type="coiled-coil region" evidence="7">
    <location>
        <begin position="29"/>
        <end position="63"/>
    </location>
</feature>
<keyword evidence="6 7" id="KW-0131">Cell cycle</keyword>
<comment type="similarity">
    <text evidence="7">Belongs to the FtsB family.</text>
</comment>
<evidence type="ECO:0000256" key="3">
    <source>
        <dbReference type="ARBA" id="ARBA00022692"/>
    </source>
</evidence>
<dbReference type="GO" id="GO:0043093">
    <property type="term" value="P:FtsZ-dependent cytokinesis"/>
    <property type="evidence" value="ECO:0007669"/>
    <property type="project" value="UniProtKB-UniRule"/>
</dbReference>
<evidence type="ECO:0000256" key="2">
    <source>
        <dbReference type="ARBA" id="ARBA00022618"/>
    </source>
</evidence>
<keyword evidence="5 7" id="KW-0472">Membrane</keyword>
<evidence type="ECO:0000313" key="9">
    <source>
        <dbReference type="Proteomes" id="UP000029264"/>
    </source>
</evidence>
<proteinExistence type="inferred from homology"/>
<dbReference type="RefSeq" id="WP_037441110.1">
    <property type="nucleotide sequence ID" value="NZ_JPEO01000003.1"/>
</dbReference>
<evidence type="ECO:0000313" key="8">
    <source>
        <dbReference type="EMBL" id="KFZ38239.1"/>
    </source>
</evidence>
<dbReference type="PANTHER" id="PTHR37485">
    <property type="entry name" value="CELL DIVISION PROTEIN FTSB"/>
    <property type="match status" value="1"/>
</dbReference>
<keyword evidence="2 7" id="KW-0132">Cell division</keyword>
<feature type="topological domain" description="Periplasmic" evidence="7">
    <location>
        <begin position="22"/>
        <end position="99"/>
    </location>
</feature>
<keyword evidence="7" id="KW-0175">Coiled coil</keyword>
<keyword evidence="7" id="KW-0997">Cell inner membrane</keyword>
<dbReference type="GO" id="GO:0005886">
    <property type="term" value="C:plasma membrane"/>
    <property type="evidence" value="ECO:0007669"/>
    <property type="project" value="UniProtKB-SubCell"/>
</dbReference>
<comment type="caution">
    <text evidence="8">The sequence shown here is derived from an EMBL/GenBank/DDBJ whole genome shotgun (WGS) entry which is preliminary data.</text>
</comment>
<dbReference type="STRING" id="1515746.HR45_07040"/>
<dbReference type="HAMAP" id="MF_00599">
    <property type="entry name" value="FtsB"/>
    <property type="match status" value="1"/>
</dbReference>
<dbReference type="Proteomes" id="UP000029264">
    <property type="component" value="Unassembled WGS sequence"/>
</dbReference>
<keyword evidence="1 7" id="KW-1003">Cell membrane</keyword>
<evidence type="ECO:0000256" key="4">
    <source>
        <dbReference type="ARBA" id="ARBA00022989"/>
    </source>
</evidence>
<dbReference type="InterPro" id="IPR007060">
    <property type="entry name" value="FtsL/DivIC"/>
</dbReference>
<dbReference type="Pfam" id="PF04977">
    <property type="entry name" value="DivIC"/>
    <property type="match status" value="1"/>
</dbReference>
<comment type="function">
    <text evidence="7">Essential cell division protein. May link together the upstream cell division proteins, which are predominantly cytoplasmic, with the downstream cell division proteins, which are predominantly periplasmic.</text>
</comment>
<organism evidence="8 9">
    <name type="scientific">Shewanella mangrovi</name>
    <dbReference type="NCBI Taxonomy" id="1515746"/>
    <lineage>
        <taxon>Bacteria</taxon>
        <taxon>Pseudomonadati</taxon>
        <taxon>Pseudomonadota</taxon>
        <taxon>Gammaproteobacteria</taxon>
        <taxon>Alteromonadales</taxon>
        <taxon>Shewanellaceae</taxon>
        <taxon>Shewanella</taxon>
    </lineage>
</organism>
<comment type="subunit">
    <text evidence="7">Part of a complex composed of FtsB, FtsL and FtsQ.</text>
</comment>
<sequence>MKRLLLLGIVLLAVLQHRLWIGDNSLTEYFQLEHQIAAQTNSNAELQQRNNALKAEITDLRSGTEAIEERARNELGLIKKGETFYRVVGGEQRSMTNTN</sequence>
<protein>
    <recommendedName>
        <fullName evidence="7">Cell division protein FtsB</fullName>
    </recommendedName>
</protein>
<evidence type="ECO:0000256" key="7">
    <source>
        <dbReference type="HAMAP-Rule" id="MF_00599"/>
    </source>
</evidence>
<evidence type="ECO:0000256" key="6">
    <source>
        <dbReference type="ARBA" id="ARBA00023306"/>
    </source>
</evidence>
<dbReference type="AlphaFoldDB" id="A0A094JJL3"/>
<keyword evidence="9" id="KW-1185">Reference proteome</keyword>
<reference evidence="8 9" key="1">
    <citation type="submission" date="2014-06" db="EMBL/GenBank/DDBJ databases">
        <title>Shewanella sp. YQH10.</title>
        <authorList>
            <person name="Liu Y."/>
            <person name="Zeng R."/>
        </authorList>
    </citation>
    <scope>NUCLEOTIDE SEQUENCE [LARGE SCALE GENOMIC DNA]</scope>
    <source>
        <strain evidence="8 9">YQH10</strain>
    </source>
</reference>